<organism evidence="2 3">
    <name type="scientific">Pontibacter rugosus</name>
    <dbReference type="NCBI Taxonomy" id="1745966"/>
    <lineage>
        <taxon>Bacteria</taxon>
        <taxon>Pseudomonadati</taxon>
        <taxon>Bacteroidota</taxon>
        <taxon>Cytophagia</taxon>
        <taxon>Cytophagales</taxon>
        <taxon>Hymenobacteraceae</taxon>
        <taxon>Pontibacter</taxon>
    </lineage>
</organism>
<dbReference type="RefSeq" id="WP_377524315.1">
    <property type="nucleotide sequence ID" value="NZ_JBHTLD010000040.1"/>
</dbReference>
<evidence type="ECO:0000256" key="1">
    <source>
        <dbReference type="SAM" id="SignalP"/>
    </source>
</evidence>
<dbReference type="InterPro" id="IPR015943">
    <property type="entry name" value="WD40/YVTN_repeat-like_dom_sf"/>
</dbReference>
<gene>
    <name evidence="2" type="ORF">ACFQ2O_06590</name>
</gene>
<feature type="signal peptide" evidence="1">
    <location>
        <begin position="1"/>
        <end position="18"/>
    </location>
</feature>
<sequence length="606" mass="67499">MKQLILPFLMALVCLLFSCDYSPSGKHFEEIDPEPQIVAAISLNAQQDTVLVRGGTLLKFEVSMLGHKTFGYQIRFDKWVLEEAEGLPDDLWFVSTQFPDGYYTLQLAVLTTSGTGSLADKYKLEAAEVYRTWVVYIDNTPASPIAISSITPEDGRLKIEWQPYKRKVLNKFELYRSKNGYNRELLATFTNPAHTSWIDSTYVGGPVTYDVITYPDAYSYNRTYGPAYAYHLPLPSIAQSTFDKDNNLILSFNASPLYNNVKHYELSYTNGMHSESITVTDTVASFQDPGFGSNLELKLYTYPNIQPKNWSNNQAYTKTTVPGYGTAWGPYAGTLVPSPLTNLIYSFSYDYLKIIDASTLKVTHERDIRNLQGISPGITKTVLSKNGRQLYSLLNGVIHKLDPATLQTVETFSIWELLGTSSYSGLSLSAVSDNSRLLVTTINTWNYTSKVHVVDMALKKVVADATLTSYPPEAKISPDGNALKVGTTVLTAQADGSWQALSMSEQDKAALAFHPIKPWYAVKRSNSITFYAIASGAVERSVTTEAALTSYEIDAESGYLYGFANGMLYVYNIGTGQLKRKLKMAPSGTAFLYKNRIYSQDRYISL</sequence>
<comment type="caution">
    <text evidence="2">The sequence shown here is derived from an EMBL/GenBank/DDBJ whole genome shotgun (WGS) entry which is preliminary data.</text>
</comment>
<dbReference type="PROSITE" id="PS51257">
    <property type="entry name" value="PROKAR_LIPOPROTEIN"/>
    <property type="match status" value="1"/>
</dbReference>
<dbReference type="PANTHER" id="PTHR47197">
    <property type="entry name" value="PROTEIN NIRF"/>
    <property type="match status" value="1"/>
</dbReference>
<name>A0ABW3SMI5_9BACT</name>
<accession>A0ABW3SMI5</accession>
<dbReference type="EMBL" id="JBHTLD010000040">
    <property type="protein sequence ID" value="MFD1185868.1"/>
    <property type="molecule type" value="Genomic_DNA"/>
</dbReference>
<proteinExistence type="predicted"/>
<dbReference type="SUPFAM" id="SSF69322">
    <property type="entry name" value="Tricorn protease domain 2"/>
    <property type="match status" value="1"/>
</dbReference>
<reference evidence="3" key="1">
    <citation type="journal article" date="2019" name="Int. J. Syst. Evol. Microbiol.">
        <title>The Global Catalogue of Microorganisms (GCM) 10K type strain sequencing project: providing services to taxonomists for standard genome sequencing and annotation.</title>
        <authorList>
            <consortium name="The Broad Institute Genomics Platform"/>
            <consortium name="The Broad Institute Genome Sequencing Center for Infectious Disease"/>
            <person name="Wu L."/>
            <person name="Ma J."/>
        </authorList>
    </citation>
    <scope>NUCLEOTIDE SEQUENCE [LARGE SCALE GENOMIC DNA]</scope>
    <source>
        <strain evidence="3">JCM 31319</strain>
    </source>
</reference>
<feature type="chain" id="PRO_5047462420" evidence="1">
    <location>
        <begin position="19"/>
        <end position="606"/>
    </location>
</feature>
<dbReference type="PANTHER" id="PTHR47197:SF3">
    <property type="entry name" value="DIHYDRO-HEME D1 DEHYDROGENASE"/>
    <property type="match status" value="1"/>
</dbReference>
<keyword evidence="3" id="KW-1185">Reference proteome</keyword>
<evidence type="ECO:0000313" key="3">
    <source>
        <dbReference type="Proteomes" id="UP001597094"/>
    </source>
</evidence>
<dbReference type="Gene3D" id="2.130.10.10">
    <property type="entry name" value="YVTN repeat-like/Quinoprotein amine dehydrogenase"/>
    <property type="match status" value="1"/>
</dbReference>
<keyword evidence="1" id="KW-0732">Signal</keyword>
<dbReference type="InterPro" id="IPR051200">
    <property type="entry name" value="Host-pathogen_enzymatic-act"/>
</dbReference>
<protein>
    <submittedName>
        <fullName evidence="2">YncE family protein</fullName>
    </submittedName>
</protein>
<evidence type="ECO:0000313" key="2">
    <source>
        <dbReference type="EMBL" id="MFD1185868.1"/>
    </source>
</evidence>
<dbReference type="Proteomes" id="UP001597094">
    <property type="component" value="Unassembled WGS sequence"/>
</dbReference>